<gene>
    <name evidence="2" type="ORF">BpHYR1_017197</name>
</gene>
<protein>
    <submittedName>
        <fullName evidence="2">Uncharacterized protein</fullName>
    </submittedName>
</protein>
<accession>A0A3M7PUE8</accession>
<keyword evidence="3" id="KW-1185">Reference proteome</keyword>
<evidence type="ECO:0000313" key="3">
    <source>
        <dbReference type="Proteomes" id="UP000276133"/>
    </source>
</evidence>
<organism evidence="2 3">
    <name type="scientific">Brachionus plicatilis</name>
    <name type="common">Marine rotifer</name>
    <name type="synonym">Brachionus muelleri</name>
    <dbReference type="NCBI Taxonomy" id="10195"/>
    <lineage>
        <taxon>Eukaryota</taxon>
        <taxon>Metazoa</taxon>
        <taxon>Spiralia</taxon>
        <taxon>Gnathifera</taxon>
        <taxon>Rotifera</taxon>
        <taxon>Eurotatoria</taxon>
        <taxon>Monogononta</taxon>
        <taxon>Pseudotrocha</taxon>
        <taxon>Ploima</taxon>
        <taxon>Brachionidae</taxon>
        <taxon>Brachionus</taxon>
    </lineage>
</organism>
<dbReference type="AlphaFoldDB" id="A0A3M7PUE8"/>
<name>A0A3M7PUE8_BRAPC</name>
<sequence length="112" mass="13806">MFLFTFLFLMTKQVLPRFKILNTEEEFYENFFKHNLSGTLKLHKIFLNQLKLLKKRDRVKCEFCEPDLHVLQSQDFFKGIYPLIQDQETREYILEENQRIYSLEYILWFSPV</sequence>
<reference evidence="2 3" key="1">
    <citation type="journal article" date="2018" name="Sci. Rep.">
        <title>Genomic signatures of local adaptation to the degree of environmental predictability in rotifers.</title>
        <authorList>
            <person name="Franch-Gras L."/>
            <person name="Hahn C."/>
            <person name="Garcia-Roger E.M."/>
            <person name="Carmona M.J."/>
            <person name="Serra M."/>
            <person name="Gomez A."/>
        </authorList>
    </citation>
    <scope>NUCLEOTIDE SEQUENCE [LARGE SCALE GENOMIC DNA]</scope>
    <source>
        <strain evidence="2">HYR1</strain>
    </source>
</reference>
<keyword evidence="1" id="KW-0732">Signal</keyword>
<comment type="caution">
    <text evidence="2">The sequence shown here is derived from an EMBL/GenBank/DDBJ whole genome shotgun (WGS) entry which is preliminary data.</text>
</comment>
<feature type="signal peptide" evidence="1">
    <location>
        <begin position="1"/>
        <end position="16"/>
    </location>
</feature>
<proteinExistence type="predicted"/>
<evidence type="ECO:0000313" key="2">
    <source>
        <dbReference type="EMBL" id="RNA02288.1"/>
    </source>
</evidence>
<dbReference type="EMBL" id="REGN01008939">
    <property type="protein sequence ID" value="RNA02288.1"/>
    <property type="molecule type" value="Genomic_DNA"/>
</dbReference>
<feature type="chain" id="PRO_5018027115" evidence="1">
    <location>
        <begin position="17"/>
        <end position="112"/>
    </location>
</feature>
<dbReference type="Proteomes" id="UP000276133">
    <property type="component" value="Unassembled WGS sequence"/>
</dbReference>
<evidence type="ECO:0000256" key="1">
    <source>
        <dbReference type="SAM" id="SignalP"/>
    </source>
</evidence>